<keyword evidence="3" id="KW-1185">Reference proteome</keyword>
<sequence length="101" mass="11416">MEENMKKLEDLMDQDDGFLEALFGKETAEEVQAFLNGKGVSLTLEEIDQQRDFLVKAMEADAAGEELSEEEMDKVAGGKLYRGRSRRPADYDPTAPKPFPW</sequence>
<proteinExistence type="predicted"/>
<accession>A0AA45WUM8</accession>
<dbReference type="Proteomes" id="UP001158066">
    <property type="component" value="Unassembled WGS sequence"/>
</dbReference>
<evidence type="ECO:0000313" key="3">
    <source>
        <dbReference type="Proteomes" id="UP001158066"/>
    </source>
</evidence>
<evidence type="ECO:0000313" key="2">
    <source>
        <dbReference type="EMBL" id="SMP48843.1"/>
    </source>
</evidence>
<feature type="compositionally biased region" description="Acidic residues" evidence="1">
    <location>
        <begin position="63"/>
        <end position="72"/>
    </location>
</feature>
<evidence type="ECO:0000256" key="1">
    <source>
        <dbReference type="SAM" id="MobiDB-lite"/>
    </source>
</evidence>
<dbReference type="EMBL" id="FXUF01000003">
    <property type="protein sequence ID" value="SMP48843.1"/>
    <property type="molecule type" value="Genomic_DNA"/>
</dbReference>
<feature type="region of interest" description="Disordered" evidence="1">
    <location>
        <begin position="63"/>
        <end position="101"/>
    </location>
</feature>
<protein>
    <submittedName>
        <fullName evidence="2">Uncharacterized protein</fullName>
    </submittedName>
</protein>
<organism evidence="2 3">
    <name type="scientific">Anoxynatronum buryatiense</name>
    <dbReference type="NCBI Taxonomy" id="489973"/>
    <lineage>
        <taxon>Bacteria</taxon>
        <taxon>Bacillati</taxon>
        <taxon>Bacillota</taxon>
        <taxon>Clostridia</taxon>
        <taxon>Eubacteriales</taxon>
        <taxon>Clostridiaceae</taxon>
        <taxon>Anoxynatronum</taxon>
    </lineage>
</organism>
<comment type="caution">
    <text evidence="2">The sequence shown here is derived from an EMBL/GenBank/DDBJ whole genome shotgun (WGS) entry which is preliminary data.</text>
</comment>
<reference evidence="2" key="1">
    <citation type="submission" date="2017-05" db="EMBL/GenBank/DDBJ databases">
        <authorList>
            <person name="Varghese N."/>
            <person name="Submissions S."/>
        </authorList>
    </citation>
    <scope>NUCLEOTIDE SEQUENCE</scope>
    <source>
        <strain evidence="2">Su22</strain>
    </source>
</reference>
<gene>
    <name evidence="2" type="ORF">SAMN06296020_103287</name>
</gene>
<dbReference type="RefSeq" id="WP_283408550.1">
    <property type="nucleotide sequence ID" value="NZ_FXUF01000003.1"/>
</dbReference>
<dbReference type="AlphaFoldDB" id="A0AA45WUM8"/>
<name>A0AA45WUM8_9CLOT</name>